<accession>A0A4U5N4S7</accession>
<reference evidence="1 2" key="1">
    <citation type="journal article" date="2015" name="Genome Biol.">
        <title>Comparative genomics of Steinernema reveals deeply conserved gene regulatory networks.</title>
        <authorList>
            <person name="Dillman A.R."/>
            <person name="Macchietto M."/>
            <person name="Porter C.F."/>
            <person name="Rogers A."/>
            <person name="Williams B."/>
            <person name="Antoshechkin I."/>
            <person name="Lee M.M."/>
            <person name="Goodwin Z."/>
            <person name="Lu X."/>
            <person name="Lewis E.E."/>
            <person name="Goodrich-Blair H."/>
            <person name="Stock S.P."/>
            <person name="Adams B.J."/>
            <person name="Sternberg P.W."/>
            <person name="Mortazavi A."/>
        </authorList>
    </citation>
    <scope>NUCLEOTIDE SEQUENCE [LARGE SCALE GENOMIC DNA]</scope>
    <source>
        <strain evidence="1 2">ALL</strain>
    </source>
</reference>
<organism evidence="1 2">
    <name type="scientific">Steinernema carpocapsae</name>
    <name type="common">Entomopathogenic nematode</name>
    <dbReference type="NCBI Taxonomy" id="34508"/>
    <lineage>
        <taxon>Eukaryota</taxon>
        <taxon>Metazoa</taxon>
        <taxon>Ecdysozoa</taxon>
        <taxon>Nematoda</taxon>
        <taxon>Chromadorea</taxon>
        <taxon>Rhabditida</taxon>
        <taxon>Tylenchina</taxon>
        <taxon>Panagrolaimomorpha</taxon>
        <taxon>Strongyloidoidea</taxon>
        <taxon>Steinernematidae</taxon>
        <taxon>Steinernema</taxon>
    </lineage>
</organism>
<gene>
    <name evidence="1" type="ORF">L596_018244</name>
</gene>
<reference evidence="1 2" key="2">
    <citation type="journal article" date="2019" name="G3 (Bethesda)">
        <title>Hybrid Assembly of the Genome of the Entomopathogenic Nematode Steinernema carpocapsae Identifies the X-Chromosome.</title>
        <authorList>
            <person name="Serra L."/>
            <person name="Macchietto M."/>
            <person name="Macias-Munoz A."/>
            <person name="McGill C.J."/>
            <person name="Rodriguez I.M."/>
            <person name="Rodriguez B."/>
            <person name="Murad R."/>
            <person name="Mortazavi A."/>
        </authorList>
    </citation>
    <scope>NUCLEOTIDE SEQUENCE [LARGE SCALE GENOMIC DNA]</scope>
    <source>
        <strain evidence="1 2">ALL</strain>
    </source>
</reference>
<sequence>MQEACDVMLRLVAFVQRTLRSLGHQDAPRQRQPTTPKVCEALHPVTTPRPQAATHCLASPFFESPCIS</sequence>
<proteinExistence type="predicted"/>
<dbReference type="Proteomes" id="UP000298663">
    <property type="component" value="Unassembled WGS sequence"/>
</dbReference>
<evidence type="ECO:0000313" key="2">
    <source>
        <dbReference type="Proteomes" id="UP000298663"/>
    </source>
</evidence>
<dbReference type="EMBL" id="AZBU02000005">
    <property type="protein sequence ID" value="TKR77232.1"/>
    <property type="molecule type" value="Genomic_DNA"/>
</dbReference>
<name>A0A4U5N4S7_STECR</name>
<evidence type="ECO:0000313" key="1">
    <source>
        <dbReference type="EMBL" id="TKR77232.1"/>
    </source>
</evidence>
<keyword evidence="2" id="KW-1185">Reference proteome</keyword>
<protein>
    <submittedName>
        <fullName evidence="1">Uncharacterized protein</fullName>
    </submittedName>
</protein>
<comment type="caution">
    <text evidence="1">The sequence shown here is derived from an EMBL/GenBank/DDBJ whole genome shotgun (WGS) entry which is preliminary data.</text>
</comment>
<dbReference type="AlphaFoldDB" id="A0A4U5N4S7"/>